<dbReference type="EMBL" id="BOOY01000044">
    <property type="protein sequence ID" value="GIJ06665.1"/>
    <property type="molecule type" value="Genomic_DNA"/>
</dbReference>
<dbReference type="AlphaFoldDB" id="A0A8J3YEW2"/>
<dbReference type="RefSeq" id="WP_203941832.1">
    <property type="nucleotide sequence ID" value="NZ_BAAAGJ010000021.1"/>
</dbReference>
<comment type="caution">
    <text evidence="2">The sequence shown here is derived from an EMBL/GenBank/DDBJ whole genome shotgun (WGS) entry which is preliminary data.</text>
</comment>
<evidence type="ECO:0000259" key="1">
    <source>
        <dbReference type="Pfam" id="PF08940"/>
    </source>
</evidence>
<dbReference type="Pfam" id="PF08940">
    <property type="entry name" value="DUF1918"/>
    <property type="match status" value="1"/>
</dbReference>
<feature type="domain" description="DUF1918" evidence="1">
    <location>
        <begin position="1"/>
        <end position="58"/>
    </location>
</feature>
<accession>A0A8J3YEW2</accession>
<protein>
    <recommendedName>
        <fullName evidence="1">DUF1918 domain-containing protein</fullName>
    </recommendedName>
</protein>
<dbReference type="Gene3D" id="2.30.30.440">
    <property type="entry name" value="Domain of unknown function DUF1918"/>
    <property type="match status" value="1"/>
</dbReference>
<name>A0A8J3YEW2_9ACTN</name>
<sequence length="69" mass="7466">MKAHVGDRLVLKGIHLGDARRVGVITGLRHEDGTPPYEVRWLDDGHVALVFPGPEAHVEPATAPGRVQP</sequence>
<dbReference type="SUPFAM" id="SSF50118">
    <property type="entry name" value="Cell growth inhibitor/plasmid maintenance toxic component"/>
    <property type="match status" value="1"/>
</dbReference>
<proteinExistence type="predicted"/>
<reference evidence="2" key="1">
    <citation type="submission" date="2021-01" db="EMBL/GenBank/DDBJ databases">
        <title>Whole genome shotgun sequence of Spirilliplanes yamanashiensis NBRC 15828.</title>
        <authorList>
            <person name="Komaki H."/>
            <person name="Tamura T."/>
        </authorList>
    </citation>
    <scope>NUCLEOTIDE SEQUENCE</scope>
    <source>
        <strain evidence="2">NBRC 15828</strain>
    </source>
</reference>
<gene>
    <name evidence="2" type="ORF">Sya03_60170</name>
</gene>
<dbReference type="InterPro" id="IPR015035">
    <property type="entry name" value="DUF1918"/>
</dbReference>
<evidence type="ECO:0000313" key="2">
    <source>
        <dbReference type="EMBL" id="GIJ06665.1"/>
    </source>
</evidence>
<dbReference type="Proteomes" id="UP000652013">
    <property type="component" value="Unassembled WGS sequence"/>
</dbReference>
<evidence type="ECO:0000313" key="3">
    <source>
        <dbReference type="Proteomes" id="UP000652013"/>
    </source>
</evidence>
<organism evidence="2 3">
    <name type="scientific">Spirilliplanes yamanashiensis</name>
    <dbReference type="NCBI Taxonomy" id="42233"/>
    <lineage>
        <taxon>Bacteria</taxon>
        <taxon>Bacillati</taxon>
        <taxon>Actinomycetota</taxon>
        <taxon>Actinomycetes</taxon>
        <taxon>Micromonosporales</taxon>
        <taxon>Micromonosporaceae</taxon>
        <taxon>Spirilliplanes</taxon>
    </lineage>
</organism>
<keyword evidence="3" id="KW-1185">Reference proteome</keyword>